<evidence type="ECO:0000313" key="3">
    <source>
        <dbReference type="Proteomes" id="UP000288805"/>
    </source>
</evidence>
<proteinExistence type="predicted"/>
<protein>
    <submittedName>
        <fullName evidence="2">Uncharacterized protein</fullName>
    </submittedName>
</protein>
<organism evidence="2 3">
    <name type="scientific">Vitis vinifera</name>
    <name type="common">Grape</name>
    <dbReference type="NCBI Taxonomy" id="29760"/>
    <lineage>
        <taxon>Eukaryota</taxon>
        <taxon>Viridiplantae</taxon>
        <taxon>Streptophyta</taxon>
        <taxon>Embryophyta</taxon>
        <taxon>Tracheophyta</taxon>
        <taxon>Spermatophyta</taxon>
        <taxon>Magnoliopsida</taxon>
        <taxon>eudicotyledons</taxon>
        <taxon>Gunneridae</taxon>
        <taxon>Pentapetalae</taxon>
        <taxon>rosids</taxon>
        <taxon>Vitales</taxon>
        <taxon>Vitaceae</taxon>
        <taxon>Viteae</taxon>
        <taxon>Vitis</taxon>
    </lineage>
</organism>
<accession>A0A438H8U2</accession>
<sequence length="181" mass="19671">MGTAMQIMQGFGASLGKGIVVGVRTDGGWRALARAFLAYWPSVSPKCGFKPVLANHCTSKVLPIGRKAGAVSKDKKSGRPRKGVGRTHSEKPTELLSKRKFRERFSIPNGLAIRLMNGGPVPTEKEPFNATVFKVLFIYTVKMSLKRIFTLFAHIPSRQLVTRLPDSTKGATKGHAVVLGP</sequence>
<dbReference type="EMBL" id="QGNW01000260">
    <property type="protein sequence ID" value="RVW80803.1"/>
    <property type="molecule type" value="Genomic_DNA"/>
</dbReference>
<comment type="caution">
    <text evidence="2">The sequence shown here is derived from an EMBL/GenBank/DDBJ whole genome shotgun (WGS) entry which is preliminary data.</text>
</comment>
<evidence type="ECO:0000313" key="2">
    <source>
        <dbReference type="EMBL" id="RVW80803.1"/>
    </source>
</evidence>
<dbReference type="AlphaFoldDB" id="A0A438H8U2"/>
<reference evidence="2 3" key="1">
    <citation type="journal article" date="2018" name="PLoS Genet.">
        <title>Population sequencing reveals clonal diversity and ancestral inbreeding in the grapevine cultivar Chardonnay.</title>
        <authorList>
            <person name="Roach M.J."/>
            <person name="Johnson D.L."/>
            <person name="Bohlmann J."/>
            <person name="van Vuuren H.J."/>
            <person name="Jones S.J."/>
            <person name="Pretorius I.S."/>
            <person name="Schmidt S.A."/>
            <person name="Borneman A.R."/>
        </authorList>
    </citation>
    <scope>NUCLEOTIDE SEQUENCE [LARGE SCALE GENOMIC DNA]</scope>
    <source>
        <strain evidence="3">cv. Chardonnay</strain>
        <tissue evidence="2">Leaf</tissue>
    </source>
</reference>
<gene>
    <name evidence="2" type="ORF">CK203_047831</name>
</gene>
<dbReference type="Proteomes" id="UP000288805">
    <property type="component" value="Unassembled WGS sequence"/>
</dbReference>
<evidence type="ECO:0000256" key="1">
    <source>
        <dbReference type="SAM" id="MobiDB-lite"/>
    </source>
</evidence>
<name>A0A438H8U2_VITVI</name>
<feature type="region of interest" description="Disordered" evidence="1">
    <location>
        <begin position="69"/>
        <end position="95"/>
    </location>
</feature>